<evidence type="ECO:0000256" key="2">
    <source>
        <dbReference type="ARBA" id="ARBA00022643"/>
    </source>
</evidence>
<evidence type="ECO:0000313" key="6">
    <source>
        <dbReference type="EMBL" id="MBB4235798.1"/>
    </source>
</evidence>
<dbReference type="GO" id="GO:0016705">
    <property type="term" value="F:oxidoreductase activity, acting on paired donors, with incorporation or reduction of molecular oxygen"/>
    <property type="evidence" value="ECO:0007669"/>
    <property type="project" value="InterPro"/>
</dbReference>
<evidence type="ECO:0000256" key="1">
    <source>
        <dbReference type="ARBA" id="ARBA00022630"/>
    </source>
</evidence>
<reference evidence="6 7" key="1">
    <citation type="submission" date="2020-08" db="EMBL/GenBank/DDBJ databases">
        <title>Genomic Encyclopedia of Type Strains, Phase IV (KMG-V): Genome sequencing to study the core and pangenomes of soil and plant-associated prokaryotes.</title>
        <authorList>
            <person name="Whitman W."/>
        </authorList>
    </citation>
    <scope>NUCLEOTIDE SEQUENCE [LARGE SCALE GENOMIC DNA]</scope>
    <source>
        <strain evidence="6 7">SEMIA 4089</strain>
    </source>
</reference>
<dbReference type="GO" id="GO:0004497">
    <property type="term" value="F:monooxygenase activity"/>
    <property type="evidence" value="ECO:0007669"/>
    <property type="project" value="UniProtKB-KW"/>
</dbReference>
<dbReference type="Proteomes" id="UP000540909">
    <property type="component" value="Unassembled WGS sequence"/>
</dbReference>
<organism evidence="6 7">
    <name type="scientific">Rhizobium esperanzae</name>
    <dbReference type="NCBI Taxonomy" id="1967781"/>
    <lineage>
        <taxon>Bacteria</taxon>
        <taxon>Pseudomonadati</taxon>
        <taxon>Pseudomonadota</taxon>
        <taxon>Alphaproteobacteria</taxon>
        <taxon>Hyphomicrobiales</taxon>
        <taxon>Rhizobiaceae</taxon>
        <taxon>Rhizobium/Agrobacterium group</taxon>
        <taxon>Rhizobium</taxon>
    </lineage>
</organism>
<dbReference type="EMBL" id="JACIFY010000007">
    <property type="protein sequence ID" value="MBB4235798.1"/>
    <property type="molecule type" value="Genomic_DNA"/>
</dbReference>
<keyword evidence="4 6" id="KW-0503">Monooxygenase</keyword>
<name>A0A7W6W4U1_9HYPH</name>
<sequence>MARQMIISMQFGNGYGSQPGAWRMPGVDPMGYTNFDNQVRYAQAAERGKFQFLFVPDFPAMKGDIENEAPQITIDPMMTLAAVARGTSRIGLVATGSATFNEPYNLARQFKAMTTKAPPCAPISAYPLNVGSIRGFTSKC</sequence>
<comment type="caution">
    <text evidence="6">The sequence shown here is derived from an EMBL/GenBank/DDBJ whole genome shotgun (WGS) entry which is preliminary data.</text>
</comment>
<feature type="domain" description="Luciferase-like" evidence="5">
    <location>
        <begin position="27"/>
        <end position="110"/>
    </location>
</feature>
<evidence type="ECO:0000313" key="7">
    <source>
        <dbReference type="Proteomes" id="UP000540909"/>
    </source>
</evidence>
<dbReference type="InterPro" id="IPR011251">
    <property type="entry name" value="Luciferase-like_dom"/>
</dbReference>
<evidence type="ECO:0000256" key="3">
    <source>
        <dbReference type="ARBA" id="ARBA00023002"/>
    </source>
</evidence>
<evidence type="ECO:0000256" key="4">
    <source>
        <dbReference type="ARBA" id="ARBA00023033"/>
    </source>
</evidence>
<protein>
    <submittedName>
        <fullName evidence="6">Alkanesulfonate monooxygenase SsuD/methylene tetrahydromethanopterin reductase-like flavin-dependent oxidoreductase (Luciferase family)</fullName>
    </submittedName>
</protein>
<dbReference type="InterPro" id="IPR051260">
    <property type="entry name" value="Diverse_substr_monoxygenases"/>
</dbReference>
<accession>A0A7W6W4U1</accession>
<dbReference type="AlphaFoldDB" id="A0A7W6W4U1"/>
<dbReference type="RefSeq" id="WP_348645965.1">
    <property type="nucleotide sequence ID" value="NZ_JACIFY010000007.1"/>
</dbReference>
<dbReference type="PANTHER" id="PTHR30011">
    <property type="entry name" value="ALKANESULFONATE MONOOXYGENASE-RELATED"/>
    <property type="match status" value="1"/>
</dbReference>
<evidence type="ECO:0000259" key="5">
    <source>
        <dbReference type="Pfam" id="PF00296"/>
    </source>
</evidence>
<gene>
    <name evidence="6" type="ORF">GGD57_002372</name>
</gene>
<dbReference type="SUPFAM" id="SSF51679">
    <property type="entry name" value="Bacterial luciferase-like"/>
    <property type="match status" value="1"/>
</dbReference>
<keyword evidence="3" id="KW-0560">Oxidoreductase</keyword>
<keyword evidence="1" id="KW-0285">Flavoprotein</keyword>
<dbReference type="Gene3D" id="3.20.20.30">
    <property type="entry name" value="Luciferase-like domain"/>
    <property type="match status" value="1"/>
</dbReference>
<dbReference type="InterPro" id="IPR036661">
    <property type="entry name" value="Luciferase-like_sf"/>
</dbReference>
<dbReference type="Pfam" id="PF00296">
    <property type="entry name" value="Bac_luciferase"/>
    <property type="match status" value="1"/>
</dbReference>
<proteinExistence type="predicted"/>
<dbReference type="PANTHER" id="PTHR30011:SF16">
    <property type="entry name" value="C2H2 FINGER DOMAIN TRANSCRIPTION FACTOR (EUROFUNG)-RELATED"/>
    <property type="match status" value="1"/>
</dbReference>
<keyword evidence="2" id="KW-0288">FMN</keyword>